<dbReference type="RefSeq" id="WP_189357081.1">
    <property type="nucleotide sequence ID" value="NZ_BMYU01000004.1"/>
</dbReference>
<keyword evidence="2" id="KW-1185">Reference proteome</keyword>
<evidence type="ECO:0000313" key="2">
    <source>
        <dbReference type="Proteomes" id="UP000653343"/>
    </source>
</evidence>
<name>A0ABQ2XZD5_9BURK</name>
<sequence>MPTVTINIAGKGTQLQYATTNCTSLEAVAIVKIESKNRVFLTIWAIAS</sequence>
<comment type="caution">
    <text evidence="1">The sequence shown here is derived from an EMBL/GenBank/DDBJ whole genome shotgun (WGS) entry which is preliminary data.</text>
</comment>
<proteinExistence type="predicted"/>
<gene>
    <name evidence="1" type="ORF">GCM10010946_20490</name>
</gene>
<reference evidence="2" key="1">
    <citation type="journal article" date="2019" name="Int. J. Syst. Evol. Microbiol.">
        <title>The Global Catalogue of Microorganisms (GCM) 10K type strain sequencing project: providing services to taxonomists for standard genome sequencing and annotation.</title>
        <authorList>
            <consortium name="The Broad Institute Genomics Platform"/>
            <consortium name="The Broad Institute Genome Sequencing Center for Infectious Disease"/>
            <person name="Wu L."/>
            <person name="Ma J."/>
        </authorList>
    </citation>
    <scope>NUCLEOTIDE SEQUENCE [LARGE SCALE GENOMIC DNA]</scope>
    <source>
        <strain evidence="2">KCTC 23917</strain>
    </source>
</reference>
<evidence type="ECO:0000313" key="1">
    <source>
        <dbReference type="EMBL" id="GGX41871.1"/>
    </source>
</evidence>
<accession>A0ABQ2XZD5</accession>
<dbReference type="Proteomes" id="UP000653343">
    <property type="component" value="Unassembled WGS sequence"/>
</dbReference>
<organism evidence="1 2">
    <name type="scientific">Undibacterium squillarum</name>
    <dbReference type="NCBI Taxonomy" id="1131567"/>
    <lineage>
        <taxon>Bacteria</taxon>
        <taxon>Pseudomonadati</taxon>
        <taxon>Pseudomonadota</taxon>
        <taxon>Betaproteobacteria</taxon>
        <taxon>Burkholderiales</taxon>
        <taxon>Oxalobacteraceae</taxon>
        <taxon>Undibacterium</taxon>
    </lineage>
</organism>
<protein>
    <submittedName>
        <fullName evidence="1">Uncharacterized protein</fullName>
    </submittedName>
</protein>
<dbReference type="EMBL" id="BMYU01000004">
    <property type="protein sequence ID" value="GGX41871.1"/>
    <property type="molecule type" value="Genomic_DNA"/>
</dbReference>